<name>A0A974HS13_XENLA</name>
<organism evidence="1 2">
    <name type="scientific">Xenopus laevis</name>
    <name type="common">African clawed frog</name>
    <dbReference type="NCBI Taxonomy" id="8355"/>
    <lineage>
        <taxon>Eukaryota</taxon>
        <taxon>Metazoa</taxon>
        <taxon>Chordata</taxon>
        <taxon>Craniata</taxon>
        <taxon>Vertebrata</taxon>
        <taxon>Euteleostomi</taxon>
        <taxon>Amphibia</taxon>
        <taxon>Batrachia</taxon>
        <taxon>Anura</taxon>
        <taxon>Pipoidea</taxon>
        <taxon>Pipidae</taxon>
        <taxon>Xenopodinae</taxon>
        <taxon>Xenopus</taxon>
        <taxon>Xenopus</taxon>
    </lineage>
</organism>
<dbReference type="AlphaFoldDB" id="A0A974HS13"/>
<gene>
    <name evidence="1" type="ORF">XELAEV_18021636mg</name>
</gene>
<reference evidence="2" key="1">
    <citation type="journal article" date="2016" name="Nature">
        <title>Genome evolution in the allotetraploid frog Xenopus laevis.</title>
        <authorList>
            <person name="Session A.M."/>
            <person name="Uno Y."/>
            <person name="Kwon T."/>
            <person name="Chapman J.A."/>
            <person name="Toyoda A."/>
            <person name="Takahashi S."/>
            <person name="Fukui A."/>
            <person name="Hikosaka A."/>
            <person name="Suzuki A."/>
            <person name="Kondo M."/>
            <person name="van Heeringen S.J."/>
            <person name="Quigley I."/>
            <person name="Heinz S."/>
            <person name="Ogino H."/>
            <person name="Ochi H."/>
            <person name="Hellsten U."/>
            <person name="Lyons J.B."/>
            <person name="Simakov O."/>
            <person name="Putnam N."/>
            <person name="Stites J."/>
            <person name="Kuroki Y."/>
            <person name="Tanaka T."/>
            <person name="Michiue T."/>
            <person name="Watanabe M."/>
            <person name="Bogdanovic O."/>
            <person name="Lister R."/>
            <person name="Georgiou G."/>
            <person name="Paranjpe S.S."/>
            <person name="van Kruijsbergen I."/>
            <person name="Shu S."/>
            <person name="Carlson J."/>
            <person name="Kinoshita T."/>
            <person name="Ohta Y."/>
            <person name="Mawaribuchi S."/>
            <person name="Jenkins J."/>
            <person name="Grimwood J."/>
            <person name="Schmutz J."/>
            <person name="Mitros T."/>
            <person name="Mozaffari S.V."/>
            <person name="Suzuki Y."/>
            <person name="Haramoto Y."/>
            <person name="Yamamoto T.S."/>
            <person name="Takagi C."/>
            <person name="Heald R."/>
            <person name="Miller K."/>
            <person name="Haudenschild C."/>
            <person name="Kitzman J."/>
            <person name="Nakayama T."/>
            <person name="Izutsu Y."/>
            <person name="Robert J."/>
            <person name="Fortriede J."/>
            <person name="Burns K."/>
            <person name="Lotay V."/>
            <person name="Karimi K."/>
            <person name="Yasuoka Y."/>
            <person name="Dichmann D.S."/>
            <person name="Flajnik M.F."/>
            <person name="Houston D.W."/>
            <person name="Shendure J."/>
            <person name="DuPasquier L."/>
            <person name="Vize P.D."/>
            <person name="Zorn A.M."/>
            <person name="Ito M."/>
            <person name="Marcotte E.M."/>
            <person name="Wallingford J.B."/>
            <person name="Ito Y."/>
            <person name="Asashima M."/>
            <person name="Ueno N."/>
            <person name="Matsuda Y."/>
            <person name="Veenstra G.J."/>
            <person name="Fujiyama A."/>
            <person name="Harland R.M."/>
            <person name="Taira M."/>
            <person name="Rokhsar D.S."/>
        </authorList>
    </citation>
    <scope>NUCLEOTIDE SEQUENCE [LARGE SCALE GENOMIC DNA]</scope>
    <source>
        <strain evidence="2">J</strain>
    </source>
</reference>
<dbReference type="EMBL" id="CM004471">
    <property type="protein sequence ID" value="OCT87933.1"/>
    <property type="molecule type" value="Genomic_DNA"/>
</dbReference>
<proteinExistence type="predicted"/>
<dbReference type="Proteomes" id="UP000694892">
    <property type="component" value="Chromosome 3S"/>
</dbReference>
<protein>
    <submittedName>
        <fullName evidence="1">Uncharacterized protein</fullName>
    </submittedName>
</protein>
<accession>A0A974HS13</accession>
<sequence length="102" mass="11565">MSDATCIQNSVSHAVRWRTILQSYGAAEYVVALQIHDIHEDNNNSDVGFRIKSVFSSDIFFLQLLCSLQHNTNKRFIPGFHRISYTPQKKITSPLFSSVCSS</sequence>
<evidence type="ECO:0000313" key="2">
    <source>
        <dbReference type="Proteomes" id="UP000694892"/>
    </source>
</evidence>
<evidence type="ECO:0000313" key="1">
    <source>
        <dbReference type="EMBL" id="OCT87933.1"/>
    </source>
</evidence>